<comment type="caution">
    <text evidence="1">The sequence shown here is derived from an EMBL/GenBank/DDBJ whole genome shotgun (WGS) entry which is preliminary data.</text>
</comment>
<evidence type="ECO:0000313" key="2">
    <source>
        <dbReference type="Proteomes" id="UP000257109"/>
    </source>
</evidence>
<proteinExistence type="predicted"/>
<feature type="non-terminal residue" evidence="1">
    <location>
        <position position="1"/>
    </location>
</feature>
<reference evidence="1" key="1">
    <citation type="submission" date="2018-05" db="EMBL/GenBank/DDBJ databases">
        <title>Draft genome of Mucuna pruriens seed.</title>
        <authorList>
            <person name="Nnadi N.E."/>
            <person name="Vos R."/>
            <person name="Hasami M.H."/>
            <person name="Devisetty U.K."/>
            <person name="Aguiy J.C."/>
        </authorList>
    </citation>
    <scope>NUCLEOTIDE SEQUENCE [LARGE SCALE GENOMIC DNA]</scope>
    <source>
        <strain evidence="1">JCA_2017</strain>
    </source>
</reference>
<dbReference type="EMBL" id="QJKJ01002433">
    <property type="protein sequence ID" value="RDY02906.1"/>
    <property type="molecule type" value="Genomic_DNA"/>
</dbReference>
<dbReference type="STRING" id="157652.A0A371HJD7"/>
<dbReference type="OrthoDB" id="1929744at2759"/>
<keyword evidence="2" id="KW-1185">Reference proteome</keyword>
<gene>
    <name evidence="1" type="ORF">CR513_13577</name>
</gene>
<organism evidence="1 2">
    <name type="scientific">Mucuna pruriens</name>
    <name type="common">Velvet bean</name>
    <name type="synonym">Dolichos pruriens</name>
    <dbReference type="NCBI Taxonomy" id="157652"/>
    <lineage>
        <taxon>Eukaryota</taxon>
        <taxon>Viridiplantae</taxon>
        <taxon>Streptophyta</taxon>
        <taxon>Embryophyta</taxon>
        <taxon>Tracheophyta</taxon>
        <taxon>Spermatophyta</taxon>
        <taxon>Magnoliopsida</taxon>
        <taxon>eudicotyledons</taxon>
        <taxon>Gunneridae</taxon>
        <taxon>Pentapetalae</taxon>
        <taxon>rosids</taxon>
        <taxon>fabids</taxon>
        <taxon>Fabales</taxon>
        <taxon>Fabaceae</taxon>
        <taxon>Papilionoideae</taxon>
        <taxon>50 kb inversion clade</taxon>
        <taxon>NPAAA clade</taxon>
        <taxon>indigoferoid/millettioid clade</taxon>
        <taxon>Phaseoleae</taxon>
        <taxon>Mucuna</taxon>
    </lineage>
</organism>
<sequence length="219" mass="25495">MYKIIVKVLSRRLREVLKKVIDERQYAFIKESLGLGVLIAYEVVHQAQNKKKPCLIFKVDYEEAYDSICQKLLNFFDTKRIEVGDQLQNDQRLAFGLKINFYKSKLVDIQVQGSISEGYELWVKTLENMTRGNRHIHIEQYIVFMEIEAIVLGGRELACVLWDRVCFPTEGGDLCIKNKEMFNESLLGKWKSCMLNEKNSLRSRVLNSKYETLNGLVGE</sequence>
<evidence type="ECO:0000313" key="1">
    <source>
        <dbReference type="EMBL" id="RDY02906.1"/>
    </source>
</evidence>
<dbReference type="Proteomes" id="UP000257109">
    <property type="component" value="Unassembled WGS sequence"/>
</dbReference>
<accession>A0A371HJD7</accession>
<name>A0A371HJD7_MUCPR</name>
<protein>
    <submittedName>
        <fullName evidence="1">Uncharacterized protein</fullName>
    </submittedName>
</protein>
<dbReference type="AlphaFoldDB" id="A0A371HJD7"/>